<dbReference type="EMBL" id="GG662673">
    <property type="protein sequence ID" value="EDK31659.3"/>
    <property type="molecule type" value="Genomic_DNA"/>
</dbReference>
<name>A4VDR1_TETTS</name>
<evidence type="ECO:0000313" key="2">
    <source>
        <dbReference type="EMBL" id="EDK31659.3"/>
    </source>
</evidence>
<gene>
    <name evidence="2" type="ORF">TTHERM_00193969</name>
</gene>
<evidence type="ECO:0000256" key="1">
    <source>
        <dbReference type="SAM" id="Coils"/>
    </source>
</evidence>
<reference evidence="3" key="1">
    <citation type="journal article" date="2006" name="PLoS Biol.">
        <title>Macronuclear genome sequence of the ciliate Tetrahymena thermophila, a model eukaryote.</title>
        <authorList>
            <person name="Eisen J.A."/>
            <person name="Coyne R.S."/>
            <person name="Wu M."/>
            <person name="Wu D."/>
            <person name="Thiagarajan M."/>
            <person name="Wortman J.R."/>
            <person name="Badger J.H."/>
            <person name="Ren Q."/>
            <person name="Amedeo P."/>
            <person name="Jones K.M."/>
            <person name="Tallon L.J."/>
            <person name="Delcher A.L."/>
            <person name="Salzberg S.L."/>
            <person name="Silva J.C."/>
            <person name="Haas B.J."/>
            <person name="Majoros W.H."/>
            <person name="Farzad M."/>
            <person name="Carlton J.M."/>
            <person name="Smith R.K. Jr."/>
            <person name="Garg J."/>
            <person name="Pearlman R.E."/>
            <person name="Karrer K.M."/>
            <person name="Sun L."/>
            <person name="Manning G."/>
            <person name="Elde N.C."/>
            <person name="Turkewitz A.P."/>
            <person name="Asai D.J."/>
            <person name="Wilkes D.E."/>
            <person name="Wang Y."/>
            <person name="Cai H."/>
            <person name="Collins K."/>
            <person name="Stewart B.A."/>
            <person name="Lee S.R."/>
            <person name="Wilamowska K."/>
            <person name="Weinberg Z."/>
            <person name="Ruzzo W.L."/>
            <person name="Wloga D."/>
            <person name="Gaertig J."/>
            <person name="Frankel J."/>
            <person name="Tsao C.-C."/>
            <person name="Gorovsky M.A."/>
            <person name="Keeling P.J."/>
            <person name="Waller R.F."/>
            <person name="Patron N.J."/>
            <person name="Cherry J.M."/>
            <person name="Stover N.A."/>
            <person name="Krieger C.J."/>
            <person name="del Toro C."/>
            <person name="Ryder H.F."/>
            <person name="Williamson S.C."/>
            <person name="Barbeau R.A."/>
            <person name="Hamilton E.P."/>
            <person name="Orias E."/>
        </authorList>
    </citation>
    <scope>NUCLEOTIDE SEQUENCE [LARGE SCALE GENOMIC DNA]</scope>
    <source>
        <strain evidence="3">SB210</strain>
    </source>
</reference>
<dbReference type="RefSeq" id="XP_001471369.3">
    <property type="nucleotide sequence ID" value="XM_001471319.3"/>
</dbReference>
<keyword evidence="3" id="KW-1185">Reference proteome</keyword>
<accession>A4VDR1</accession>
<feature type="coiled-coil region" evidence="1">
    <location>
        <begin position="4"/>
        <end position="31"/>
    </location>
</feature>
<protein>
    <submittedName>
        <fullName evidence="2">Uncharacterized protein</fullName>
    </submittedName>
</protein>
<dbReference type="KEGG" id="tet:TTHERM_00193969"/>
<dbReference type="AlphaFoldDB" id="A4VDR1"/>
<dbReference type="Proteomes" id="UP000009168">
    <property type="component" value="Unassembled WGS sequence"/>
</dbReference>
<proteinExistence type="predicted"/>
<dbReference type="HOGENOM" id="CLU_851227_0_0_1"/>
<keyword evidence="1" id="KW-0175">Coiled coil</keyword>
<organism evidence="2 3">
    <name type="scientific">Tetrahymena thermophila (strain SB210)</name>
    <dbReference type="NCBI Taxonomy" id="312017"/>
    <lineage>
        <taxon>Eukaryota</taxon>
        <taxon>Sar</taxon>
        <taxon>Alveolata</taxon>
        <taxon>Ciliophora</taxon>
        <taxon>Intramacronucleata</taxon>
        <taxon>Oligohymenophorea</taxon>
        <taxon>Hymenostomatida</taxon>
        <taxon>Tetrahymenina</taxon>
        <taxon>Tetrahymenidae</taxon>
        <taxon>Tetrahymena</taxon>
    </lineage>
</organism>
<sequence>MNQISDLKNQLQKLIAKRQDLQHQIFNLQIQSESFNQKQQQIEQELIKMTKAQTLNEIHNSFSVSKNDRSSDQVQHSFVSTKPSTSFMQNNDGSSILSSLKLSNQQYFNQQKEGLNLSQISQSLNQTSLSQLNKKDLQQINNPQDDVSFLNQQLINSDEDERFEQMDDESQNGNLNELMYNPADKSSNILNSKNQKYLETLKMFQLEGKGQKHTEQVLNKMIENWVPKNQYKTYHTLSNGKVIDHSHIKSIPKAVVRLSDEVTGNKKQIVHDFRGLEILGTDDPETVVKKKYIKQRYEQFIKMFKQIQPKYIQESGYCKYTDGIRKMFVFFTQIMSRNKINRDSGVKPDTLKAWAKKYGYVDESILEVKDLDQEI</sequence>
<dbReference type="GeneID" id="7844625"/>
<dbReference type="InParanoid" id="A4VDR1"/>
<evidence type="ECO:0000313" key="3">
    <source>
        <dbReference type="Proteomes" id="UP000009168"/>
    </source>
</evidence>